<evidence type="ECO:0000256" key="4">
    <source>
        <dbReference type="SAM" id="SignalP"/>
    </source>
</evidence>
<protein>
    <submittedName>
        <fullName evidence="5">Type IV pilus biogenesis/stability protein PilW</fullName>
    </submittedName>
</protein>
<dbReference type="Gene3D" id="1.25.40.10">
    <property type="entry name" value="Tetratricopeptide repeat domain"/>
    <property type="match status" value="1"/>
</dbReference>
<dbReference type="SUPFAM" id="SSF48452">
    <property type="entry name" value="TPR-like"/>
    <property type="match status" value="1"/>
</dbReference>
<evidence type="ECO:0000256" key="2">
    <source>
        <dbReference type="ARBA" id="ARBA00022803"/>
    </source>
</evidence>
<dbReference type="STRING" id="1159017.SAMN02927930_00769"/>
<dbReference type="Pfam" id="PF13424">
    <property type="entry name" value="TPR_12"/>
    <property type="match status" value="1"/>
</dbReference>
<proteinExistence type="predicted"/>
<dbReference type="EMBL" id="FMXN01000003">
    <property type="protein sequence ID" value="SDB19402.1"/>
    <property type="molecule type" value="Genomic_DNA"/>
</dbReference>
<keyword evidence="2 3" id="KW-0802">TPR repeat</keyword>
<feature type="repeat" description="TPR" evidence="3">
    <location>
        <begin position="28"/>
        <end position="61"/>
    </location>
</feature>
<keyword evidence="6" id="KW-1185">Reference proteome</keyword>
<evidence type="ECO:0000256" key="3">
    <source>
        <dbReference type="PROSITE-ProRule" id="PRU00339"/>
    </source>
</evidence>
<name>A0A1G6BFI6_9GAMM</name>
<dbReference type="AlphaFoldDB" id="A0A1G6BFI6"/>
<organism evidence="5 6">
    <name type="scientific">Pseudidiomarina indica</name>
    <dbReference type="NCBI Taxonomy" id="1159017"/>
    <lineage>
        <taxon>Bacteria</taxon>
        <taxon>Pseudomonadati</taxon>
        <taxon>Pseudomonadota</taxon>
        <taxon>Gammaproteobacteria</taxon>
        <taxon>Alteromonadales</taxon>
        <taxon>Idiomarinaceae</taxon>
        <taxon>Pseudidiomarina</taxon>
    </lineage>
</organism>
<keyword evidence="4" id="KW-0732">Signal</keyword>
<dbReference type="PANTHER" id="PTHR44227">
    <property type="match status" value="1"/>
</dbReference>
<dbReference type="RefSeq" id="WP_092591933.1">
    <property type="nucleotide sequence ID" value="NZ_FMXN01000003.1"/>
</dbReference>
<gene>
    <name evidence="5" type="ORF">SAMN02927930_00769</name>
</gene>
<dbReference type="PROSITE" id="PS50005">
    <property type="entry name" value="TPR"/>
    <property type="match status" value="2"/>
</dbReference>
<dbReference type="InterPro" id="IPR011990">
    <property type="entry name" value="TPR-like_helical_dom_sf"/>
</dbReference>
<evidence type="ECO:0000256" key="1">
    <source>
        <dbReference type="ARBA" id="ARBA00022737"/>
    </source>
</evidence>
<sequence length="167" mass="18532">MRIMLLMVLAGMLTTGCAQPRSHNDAAANTRLALGLQYLQGGNLEQAKANLVRALQHSPQSANVQAGLAHYYQHVHDWPKAEQHYQRAIELAPENGDNYNNLGVLLCRQQRYAAAQRMFQRALTQPSYAKLATTYQNAAHCAQQQGDSAQARALLKLARIHSTGERQ</sequence>
<dbReference type="InterPro" id="IPR052346">
    <property type="entry name" value="O-mannosyl-transferase_TMTC"/>
</dbReference>
<evidence type="ECO:0000313" key="5">
    <source>
        <dbReference type="EMBL" id="SDB19402.1"/>
    </source>
</evidence>
<feature type="repeat" description="TPR" evidence="3">
    <location>
        <begin position="62"/>
        <end position="95"/>
    </location>
</feature>
<dbReference type="PANTHER" id="PTHR44227:SF3">
    <property type="entry name" value="PROTEIN O-MANNOSYL-TRANSFERASE TMTC4"/>
    <property type="match status" value="1"/>
</dbReference>
<dbReference type="SMART" id="SM00028">
    <property type="entry name" value="TPR"/>
    <property type="match status" value="4"/>
</dbReference>
<accession>A0A1G6BFI6</accession>
<feature type="chain" id="PRO_5011712181" evidence="4">
    <location>
        <begin position="21"/>
        <end position="167"/>
    </location>
</feature>
<dbReference type="Proteomes" id="UP000199626">
    <property type="component" value="Unassembled WGS sequence"/>
</dbReference>
<dbReference type="PROSITE" id="PS51257">
    <property type="entry name" value="PROKAR_LIPOPROTEIN"/>
    <property type="match status" value="1"/>
</dbReference>
<feature type="signal peptide" evidence="4">
    <location>
        <begin position="1"/>
        <end position="20"/>
    </location>
</feature>
<dbReference type="InterPro" id="IPR019734">
    <property type="entry name" value="TPR_rpt"/>
</dbReference>
<reference evidence="6" key="1">
    <citation type="submission" date="2016-10" db="EMBL/GenBank/DDBJ databases">
        <authorList>
            <person name="Varghese N."/>
            <person name="Submissions S."/>
        </authorList>
    </citation>
    <scope>NUCLEOTIDE SEQUENCE [LARGE SCALE GENOMIC DNA]</scope>
    <source>
        <strain evidence="6">CGMCC 1.10824</strain>
    </source>
</reference>
<evidence type="ECO:0000313" key="6">
    <source>
        <dbReference type="Proteomes" id="UP000199626"/>
    </source>
</evidence>
<dbReference type="OrthoDB" id="9814042at2"/>
<keyword evidence="1" id="KW-0677">Repeat</keyword>